<dbReference type="AlphaFoldDB" id="A0A517Z743"/>
<dbReference type="Proteomes" id="UP000320496">
    <property type="component" value="Chromosome"/>
</dbReference>
<feature type="region of interest" description="Disordered" evidence="1">
    <location>
        <begin position="399"/>
        <end position="432"/>
    </location>
</feature>
<dbReference type="EMBL" id="CP036275">
    <property type="protein sequence ID" value="QDU38312.1"/>
    <property type="molecule type" value="Genomic_DNA"/>
</dbReference>
<feature type="chain" id="PRO_5022208615" description="VWFA domain-containing protein" evidence="2">
    <location>
        <begin position="23"/>
        <end position="864"/>
    </location>
</feature>
<evidence type="ECO:0000313" key="4">
    <source>
        <dbReference type="EMBL" id="QDU38312.1"/>
    </source>
</evidence>
<accession>A0A517Z743</accession>
<feature type="compositionally biased region" description="Basic and acidic residues" evidence="1">
    <location>
        <begin position="851"/>
        <end position="864"/>
    </location>
</feature>
<reference evidence="4 5" key="1">
    <citation type="submission" date="2019-02" db="EMBL/GenBank/DDBJ databases">
        <title>Deep-cultivation of Planctomycetes and their phenomic and genomic characterization uncovers novel biology.</title>
        <authorList>
            <person name="Wiegand S."/>
            <person name="Jogler M."/>
            <person name="Boedeker C."/>
            <person name="Pinto D."/>
            <person name="Vollmers J."/>
            <person name="Rivas-Marin E."/>
            <person name="Kohn T."/>
            <person name="Peeters S.H."/>
            <person name="Heuer A."/>
            <person name="Rast P."/>
            <person name="Oberbeckmann S."/>
            <person name="Bunk B."/>
            <person name="Jeske O."/>
            <person name="Meyerdierks A."/>
            <person name="Storesund J.E."/>
            <person name="Kallscheuer N."/>
            <person name="Luecker S."/>
            <person name="Lage O.M."/>
            <person name="Pohl T."/>
            <person name="Merkel B.J."/>
            <person name="Hornburger P."/>
            <person name="Mueller R.-W."/>
            <person name="Bruemmer F."/>
            <person name="Labrenz M."/>
            <person name="Spormann A.M."/>
            <person name="Op den Camp H."/>
            <person name="Overmann J."/>
            <person name="Amann R."/>
            <person name="Jetten M.S.M."/>
            <person name="Mascher T."/>
            <person name="Medema M.H."/>
            <person name="Devos D.P."/>
            <person name="Kaster A.-K."/>
            <person name="Ovreas L."/>
            <person name="Rohde M."/>
            <person name="Galperin M.Y."/>
            <person name="Jogler C."/>
        </authorList>
    </citation>
    <scope>NUCLEOTIDE SEQUENCE [LARGE SCALE GENOMIC DNA]</scope>
    <source>
        <strain evidence="4 5">Mal4</strain>
    </source>
</reference>
<dbReference type="SUPFAM" id="SSF53300">
    <property type="entry name" value="vWA-like"/>
    <property type="match status" value="1"/>
</dbReference>
<feature type="region of interest" description="Disordered" evidence="1">
    <location>
        <begin position="833"/>
        <end position="864"/>
    </location>
</feature>
<name>A0A517Z743_9PLAN</name>
<sequence precursor="true">MTASWTKAFLLAFAMYVPGVLAAAPPADSAILRSFDAPDGETYLAVSLRSDELPTAAVPHDHVILVDTSASQIGEHRQHGHAVVAAVLDRLPATDRVAVYAVDLESVALTDGFVSPAEARDVAVAALHERFPAGATDLAAAIDSAAKQLGTERPGSILYIGDGMSTARLIQPEEMQSLLATLTSRQIPLHSYAVGPNKDLRLLGVLGQHTGGLVLNDGAASDDTPENVGATLASALDRPVFYPESMNVNWESAELLPNAPLPMRTDRTTVYLARGRVAGEAAIELAGTLNGKPVSLSWEMPEPKYVHGNTFLAHLWWQAEADNGLSNSLAGEEMIAATHQLFEDSVAQLEAQGQQALDQGQTDVAEQIGLQLRNIDPRNVRAASLINSEARPELRMVAQAQPAPAPAPAPGPDVQPPVPGAPPQGAPGPGLEYRELPADASRIELVEQARIVKAEKLRLELEEAIQDAQEILPSDPGLAQARLEGTLATIKSATDIDPDVQGELLRQVTAALQDIRSQTEVIVARQAEAQRRLAEIEAQKRLIDFVDLREEKLEQLVDRVRALMEEGFHGNPNAFEEAEAVARIIESNEPGNAVGVAALFGAEAAGQLDKIFRLRSLRADRLLETMYQVELSHVPFPDEPPIRYPPAEVWQALTEQRRKWSSVDLHQNSPNEQRIYEQLDAITEIEFQGSPLSDVVTYISELHNIPILLDEAALSEVGIGPDEEISLIISGIKLRSALKIMLENVQGVTLTYLIEDEVMKITTAEVAEADDKMQTRVYPVADLVIPIQPLGGGFGGGGIGGGGGAFGGAGGGGGFGGGGGGFGGGGGGFGGGGGGGQGGFGGGFFSIPSEPRPDSSIDAGKKKP</sequence>
<feature type="signal peptide" evidence="2">
    <location>
        <begin position="1"/>
        <end position="22"/>
    </location>
</feature>
<dbReference type="Pfam" id="PF13768">
    <property type="entry name" value="VWA_3"/>
    <property type="match status" value="1"/>
</dbReference>
<evidence type="ECO:0000256" key="1">
    <source>
        <dbReference type="SAM" id="MobiDB-lite"/>
    </source>
</evidence>
<keyword evidence="2" id="KW-0732">Signal</keyword>
<keyword evidence="5" id="KW-1185">Reference proteome</keyword>
<dbReference type="KEGG" id="mri:Mal4_26390"/>
<dbReference type="CDD" id="cd00198">
    <property type="entry name" value="vWFA"/>
    <property type="match status" value="1"/>
</dbReference>
<dbReference type="InterPro" id="IPR036465">
    <property type="entry name" value="vWFA_dom_sf"/>
</dbReference>
<feature type="compositionally biased region" description="Pro residues" evidence="1">
    <location>
        <begin position="403"/>
        <end position="426"/>
    </location>
</feature>
<organism evidence="4 5">
    <name type="scientific">Maioricimonas rarisocia</name>
    <dbReference type="NCBI Taxonomy" id="2528026"/>
    <lineage>
        <taxon>Bacteria</taxon>
        <taxon>Pseudomonadati</taxon>
        <taxon>Planctomycetota</taxon>
        <taxon>Planctomycetia</taxon>
        <taxon>Planctomycetales</taxon>
        <taxon>Planctomycetaceae</taxon>
        <taxon>Maioricimonas</taxon>
    </lineage>
</organism>
<protein>
    <recommendedName>
        <fullName evidence="3">VWFA domain-containing protein</fullName>
    </recommendedName>
</protein>
<feature type="compositionally biased region" description="Gly residues" evidence="1">
    <location>
        <begin position="833"/>
        <end position="844"/>
    </location>
</feature>
<evidence type="ECO:0000256" key="2">
    <source>
        <dbReference type="SAM" id="SignalP"/>
    </source>
</evidence>
<evidence type="ECO:0000313" key="5">
    <source>
        <dbReference type="Proteomes" id="UP000320496"/>
    </source>
</evidence>
<dbReference type="Gene3D" id="3.40.50.410">
    <property type="entry name" value="von Willebrand factor, type A domain"/>
    <property type="match status" value="1"/>
</dbReference>
<proteinExistence type="predicted"/>
<feature type="domain" description="VWFA" evidence="3">
    <location>
        <begin position="61"/>
        <end position="236"/>
    </location>
</feature>
<dbReference type="InterPro" id="IPR002035">
    <property type="entry name" value="VWF_A"/>
</dbReference>
<gene>
    <name evidence="4" type="ORF">Mal4_26390</name>
</gene>
<dbReference type="PROSITE" id="PS50234">
    <property type="entry name" value="VWFA"/>
    <property type="match status" value="1"/>
</dbReference>
<evidence type="ECO:0000259" key="3">
    <source>
        <dbReference type="PROSITE" id="PS50234"/>
    </source>
</evidence>